<feature type="region of interest" description="Disordered" evidence="1">
    <location>
        <begin position="89"/>
        <end position="112"/>
    </location>
</feature>
<name>A0A8J8NJJ1_HALGN</name>
<keyword evidence="3" id="KW-1185">Reference proteome</keyword>
<feature type="region of interest" description="Disordered" evidence="1">
    <location>
        <begin position="1"/>
        <end position="60"/>
    </location>
</feature>
<organism evidence="2 3">
    <name type="scientific">Halteria grandinella</name>
    <dbReference type="NCBI Taxonomy" id="5974"/>
    <lineage>
        <taxon>Eukaryota</taxon>
        <taxon>Sar</taxon>
        <taxon>Alveolata</taxon>
        <taxon>Ciliophora</taxon>
        <taxon>Intramacronucleata</taxon>
        <taxon>Spirotrichea</taxon>
        <taxon>Stichotrichia</taxon>
        <taxon>Sporadotrichida</taxon>
        <taxon>Halteriidae</taxon>
        <taxon>Halteria</taxon>
    </lineage>
</organism>
<dbReference type="AlphaFoldDB" id="A0A8J8NJJ1"/>
<gene>
    <name evidence="2" type="ORF">FGO68_gene9309</name>
</gene>
<evidence type="ECO:0000313" key="3">
    <source>
        <dbReference type="Proteomes" id="UP000785679"/>
    </source>
</evidence>
<feature type="compositionally biased region" description="Low complexity" evidence="1">
    <location>
        <begin position="9"/>
        <end position="27"/>
    </location>
</feature>
<protein>
    <submittedName>
        <fullName evidence="2">Uncharacterized protein</fullName>
    </submittedName>
</protein>
<evidence type="ECO:0000313" key="2">
    <source>
        <dbReference type="EMBL" id="TNV76242.1"/>
    </source>
</evidence>
<comment type="caution">
    <text evidence="2">The sequence shown here is derived from an EMBL/GenBank/DDBJ whole genome shotgun (WGS) entry which is preliminary data.</text>
</comment>
<dbReference type="EMBL" id="RRYP01013938">
    <property type="protein sequence ID" value="TNV76242.1"/>
    <property type="molecule type" value="Genomic_DNA"/>
</dbReference>
<sequence>MEEDQFIHTEQQATTTAQQQDEATLDQFFRSPYLKHRPSNNRISPFSNEKGISSNKENVSPLSGSGYQIFQCTSIKKSLGLGAGGSAASGGLHTPIQPHHSTTATKKDTEQDSPEFPILQGILSPPLANHQDIIKIRADEMAYTSAFNESSSHFGVLDMDDEEMKEDPSNFGVINQSTPQRILTNIIEECEQEDYIQNIDFDIQAVQIPSHINLSGNTLNNSSHRRPKRPVLQERPNLQTTPNANKQSSIIKRINFSQGKGTGGKRKKHDQNIDKIIMLRE</sequence>
<proteinExistence type="predicted"/>
<feature type="compositionally biased region" description="Polar residues" evidence="1">
    <location>
        <begin position="40"/>
        <end position="60"/>
    </location>
</feature>
<dbReference type="Proteomes" id="UP000785679">
    <property type="component" value="Unassembled WGS sequence"/>
</dbReference>
<evidence type="ECO:0000256" key="1">
    <source>
        <dbReference type="SAM" id="MobiDB-lite"/>
    </source>
</evidence>
<reference evidence="2" key="1">
    <citation type="submission" date="2019-06" db="EMBL/GenBank/DDBJ databases">
        <authorList>
            <person name="Zheng W."/>
        </authorList>
    </citation>
    <scope>NUCLEOTIDE SEQUENCE</scope>
    <source>
        <strain evidence="2">QDHG01</strain>
    </source>
</reference>
<accession>A0A8J8NJJ1</accession>